<keyword evidence="2" id="KW-1185">Reference proteome</keyword>
<name>A0ABN0C8Z3_9ACTN</name>
<dbReference type="EMBL" id="ADZU01000002">
    <property type="protein sequence ID" value="EFS93755.1"/>
    <property type="molecule type" value="Genomic_DNA"/>
</dbReference>
<comment type="caution">
    <text evidence="1">The sequence shown here is derived from an EMBL/GenBank/DDBJ whole genome shotgun (WGS) entry which is preliminary data.</text>
</comment>
<protein>
    <submittedName>
        <fullName evidence="1">Uncharacterized protein</fullName>
    </submittedName>
</protein>
<accession>A0ABN0C8Z3</accession>
<evidence type="ECO:0000313" key="2">
    <source>
        <dbReference type="Proteomes" id="UP000003179"/>
    </source>
</evidence>
<dbReference type="Proteomes" id="UP000003179">
    <property type="component" value="Unassembled WGS sequence"/>
</dbReference>
<sequence length="97" mass="10141">MKGQRVAGSGGLCPGIVSQLCPVSPVLVDKSGTSEVGLGEFSLCGLSTSQCASRYFRTSASRPHIWSAVFEHLAHVSLDGNHGPTTTPRAPDSWTLS</sequence>
<gene>
    <name evidence="1" type="ORF">HMPREF9607_00014</name>
</gene>
<proteinExistence type="predicted"/>
<organism evidence="1 2">
    <name type="scientific">Cutibacterium modestum HL044PA1</name>
    <dbReference type="NCBI Taxonomy" id="765109"/>
    <lineage>
        <taxon>Bacteria</taxon>
        <taxon>Bacillati</taxon>
        <taxon>Actinomycetota</taxon>
        <taxon>Actinomycetes</taxon>
        <taxon>Propionibacteriales</taxon>
        <taxon>Propionibacteriaceae</taxon>
        <taxon>Cutibacterium</taxon>
        <taxon>Cutibacterium modestum</taxon>
    </lineage>
</organism>
<reference evidence="1" key="1">
    <citation type="submission" date="2010-08" db="EMBL/GenBank/DDBJ databases">
        <authorList>
            <person name="Weinstock G."/>
            <person name="Sodergren E."/>
            <person name="Clifton S."/>
            <person name="Fulton L."/>
            <person name="Fulton B."/>
            <person name="Courtney L."/>
            <person name="Fronick C."/>
            <person name="Harrison M."/>
            <person name="Strong C."/>
            <person name="Farmer C."/>
            <person name="Delahaunty K."/>
            <person name="Markovic C."/>
            <person name="Hall O."/>
            <person name="Minx P."/>
            <person name="Tomlinson C."/>
            <person name="Mitreva M."/>
            <person name="Hou S."/>
            <person name="Chen J."/>
            <person name="Wollam A."/>
            <person name="Pepin K.H."/>
            <person name="Johnson M."/>
            <person name="Bhonagiri V."/>
            <person name="Zhang X."/>
            <person name="Suruliraj S."/>
            <person name="Warren W."/>
            <person name="Chinwalla A."/>
            <person name="Mardis E.R."/>
            <person name="Wilson R.K."/>
        </authorList>
    </citation>
    <scope>NUCLEOTIDE SEQUENCE [LARGE SCALE GENOMIC DNA]</scope>
    <source>
        <strain evidence="1">HL044PA1</strain>
    </source>
</reference>
<evidence type="ECO:0000313" key="1">
    <source>
        <dbReference type="EMBL" id="EFS93755.1"/>
    </source>
</evidence>